<organism evidence="2 3">
    <name type="scientific">Coniophora puteana (strain RWD-64-598)</name>
    <name type="common">Brown rot fungus</name>
    <dbReference type="NCBI Taxonomy" id="741705"/>
    <lineage>
        <taxon>Eukaryota</taxon>
        <taxon>Fungi</taxon>
        <taxon>Dikarya</taxon>
        <taxon>Basidiomycota</taxon>
        <taxon>Agaricomycotina</taxon>
        <taxon>Agaricomycetes</taxon>
        <taxon>Agaricomycetidae</taxon>
        <taxon>Boletales</taxon>
        <taxon>Coniophorineae</taxon>
        <taxon>Coniophoraceae</taxon>
        <taxon>Coniophora</taxon>
    </lineage>
</organism>
<dbReference type="KEGG" id="cput:CONPUDRAFT_158015"/>
<evidence type="ECO:0000259" key="1">
    <source>
        <dbReference type="Pfam" id="PF02602"/>
    </source>
</evidence>
<dbReference type="RefSeq" id="XP_007773184.1">
    <property type="nucleotide sequence ID" value="XM_007774994.1"/>
</dbReference>
<dbReference type="UniPathway" id="UPA00251">
    <property type="reaction ID" value="UER00320"/>
</dbReference>
<protein>
    <submittedName>
        <fullName evidence="2">Tetrapyrrole biosynthesis uroporphyrinogen III synthase</fullName>
    </submittedName>
</protein>
<evidence type="ECO:0000313" key="3">
    <source>
        <dbReference type="Proteomes" id="UP000053558"/>
    </source>
</evidence>
<sequence>MTSNVLLLRNPPDGVDKYHSVFRDLGYNPHSLTVLETIFVHSGELRQQLIDGPQQTGLSGVIVTSSRACEAYREVIQQIYESSLGSQRVAADWSSIPFYVVGETTAASLAKIKSDYDTPLAPVDIRGAAESGTGERLAHFILNDLYSALPPDKSPRSPPKLLYLTGDKNRDTLPTVLEGGGVSLQHLQVYATRGAQTFSEDLDELLRGHPYETSKLWGWVVYFAPSSAEFTTTFLQRRFQLPSSAYLSTGDLSLPPVRLAAIGPSTANAVRDKLGLTLAVLPEKPSPESLASAIKAFDSKNP</sequence>
<dbReference type="GO" id="GO:0006782">
    <property type="term" value="P:protoporphyrinogen IX biosynthetic process"/>
    <property type="evidence" value="ECO:0007669"/>
    <property type="project" value="UniProtKB-UniPathway"/>
</dbReference>
<dbReference type="Pfam" id="PF02602">
    <property type="entry name" value="HEM4"/>
    <property type="match status" value="1"/>
</dbReference>
<dbReference type="GO" id="GO:0005829">
    <property type="term" value="C:cytosol"/>
    <property type="evidence" value="ECO:0007669"/>
    <property type="project" value="TreeGrafter"/>
</dbReference>
<name>A0A5M3MC86_CONPW</name>
<dbReference type="CDD" id="cd06578">
    <property type="entry name" value="HemD"/>
    <property type="match status" value="1"/>
</dbReference>
<dbReference type="OrthoDB" id="5595751at2759"/>
<dbReference type="GO" id="GO:0006780">
    <property type="term" value="P:uroporphyrinogen III biosynthetic process"/>
    <property type="evidence" value="ECO:0007669"/>
    <property type="project" value="InterPro"/>
</dbReference>
<dbReference type="AlphaFoldDB" id="A0A5M3MC86"/>
<reference evidence="3" key="1">
    <citation type="journal article" date="2012" name="Science">
        <title>The Paleozoic origin of enzymatic lignin decomposition reconstructed from 31 fungal genomes.</title>
        <authorList>
            <person name="Floudas D."/>
            <person name="Binder M."/>
            <person name="Riley R."/>
            <person name="Barry K."/>
            <person name="Blanchette R.A."/>
            <person name="Henrissat B."/>
            <person name="Martinez A.T."/>
            <person name="Otillar R."/>
            <person name="Spatafora J.W."/>
            <person name="Yadav J.S."/>
            <person name="Aerts A."/>
            <person name="Benoit I."/>
            <person name="Boyd A."/>
            <person name="Carlson A."/>
            <person name="Copeland A."/>
            <person name="Coutinho P.M."/>
            <person name="de Vries R.P."/>
            <person name="Ferreira P."/>
            <person name="Findley K."/>
            <person name="Foster B."/>
            <person name="Gaskell J."/>
            <person name="Glotzer D."/>
            <person name="Gorecki P."/>
            <person name="Heitman J."/>
            <person name="Hesse C."/>
            <person name="Hori C."/>
            <person name="Igarashi K."/>
            <person name="Jurgens J.A."/>
            <person name="Kallen N."/>
            <person name="Kersten P."/>
            <person name="Kohler A."/>
            <person name="Kuees U."/>
            <person name="Kumar T.K.A."/>
            <person name="Kuo A."/>
            <person name="LaButti K."/>
            <person name="Larrondo L.F."/>
            <person name="Lindquist E."/>
            <person name="Ling A."/>
            <person name="Lombard V."/>
            <person name="Lucas S."/>
            <person name="Lundell T."/>
            <person name="Martin R."/>
            <person name="McLaughlin D.J."/>
            <person name="Morgenstern I."/>
            <person name="Morin E."/>
            <person name="Murat C."/>
            <person name="Nagy L.G."/>
            <person name="Nolan M."/>
            <person name="Ohm R.A."/>
            <person name="Patyshakuliyeva A."/>
            <person name="Rokas A."/>
            <person name="Ruiz-Duenas F.J."/>
            <person name="Sabat G."/>
            <person name="Salamov A."/>
            <person name="Samejima M."/>
            <person name="Schmutz J."/>
            <person name="Slot J.C."/>
            <person name="St John F."/>
            <person name="Stenlid J."/>
            <person name="Sun H."/>
            <person name="Sun S."/>
            <person name="Syed K."/>
            <person name="Tsang A."/>
            <person name="Wiebenga A."/>
            <person name="Young D."/>
            <person name="Pisabarro A."/>
            <person name="Eastwood D.C."/>
            <person name="Martin F."/>
            <person name="Cullen D."/>
            <person name="Grigoriev I.V."/>
            <person name="Hibbett D.S."/>
        </authorList>
    </citation>
    <scope>NUCLEOTIDE SEQUENCE [LARGE SCALE GENOMIC DNA]</scope>
    <source>
        <strain evidence="3">RWD-64-598 SS2</strain>
    </source>
</reference>
<dbReference type="GO" id="GO:0004852">
    <property type="term" value="F:uroporphyrinogen-III synthase activity"/>
    <property type="evidence" value="ECO:0007669"/>
    <property type="project" value="InterPro"/>
</dbReference>
<comment type="caution">
    <text evidence="2">The sequence shown here is derived from an EMBL/GenBank/DDBJ whole genome shotgun (WGS) entry which is preliminary data.</text>
</comment>
<accession>A0A5M3MC86</accession>
<dbReference type="PANTHER" id="PTHR12390:SF0">
    <property type="entry name" value="UROPORPHYRINOGEN-III SYNTHASE"/>
    <property type="match status" value="1"/>
</dbReference>
<dbReference type="Proteomes" id="UP000053558">
    <property type="component" value="Unassembled WGS sequence"/>
</dbReference>
<dbReference type="SUPFAM" id="SSF69618">
    <property type="entry name" value="HemD-like"/>
    <property type="match status" value="1"/>
</dbReference>
<dbReference type="PANTHER" id="PTHR12390">
    <property type="entry name" value="UROPORPHYRINOGEN III SYNTHASE"/>
    <property type="match status" value="1"/>
</dbReference>
<dbReference type="InterPro" id="IPR039793">
    <property type="entry name" value="UROS/Hem4"/>
</dbReference>
<dbReference type="OMA" id="IHGADTG"/>
<dbReference type="Gene3D" id="3.40.50.10090">
    <property type="match status" value="2"/>
</dbReference>
<gene>
    <name evidence="2" type="ORF">CONPUDRAFT_158015</name>
</gene>
<evidence type="ECO:0000313" key="2">
    <source>
        <dbReference type="EMBL" id="EIW76862.1"/>
    </source>
</evidence>
<dbReference type="InterPro" id="IPR036108">
    <property type="entry name" value="4pyrrol_syn_uPrphyn_synt_sf"/>
</dbReference>
<dbReference type="InterPro" id="IPR003754">
    <property type="entry name" value="4pyrrol_synth_uPrphyn_synth"/>
</dbReference>
<proteinExistence type="predicted"/>
<dbReference type="EMBL" id="JH711585">
    <property type="protein sequence ID" value="EIW76862.1"/>
    <property type="molecule type" value="Genomic_DNA"/>
</dbReference>
<feature type="domain" description="Tetrapyrrole biosynthesis uroporphyrinogen III synthase" evidence="1">
    <location>
        <begin position="17"/>
        <end position="291"/>
    </location>
</feature>
<dbReference type="GeneID" id="19203855"/>
<keyword evidence="3" id="KW-1185">Reference proteome</keyword>